<dbReference type="PROSITE" id="PS51207">
    <property type="entry name" value="PXA"/>
    <property type="match status" value="1"/>
</dbReference>
<evidence type="ECO:0008006" key="7">
    <source>
        <dbReference type="Google" id="ProtNLM"/>
    </source>
</evidence>
<dbReference type="GO" id="GO:0035091">
    <property type="term" value="F:phosphatidylinositol binding"/>
    <property type="evidence" value="ECO:0007669"/>
    <property type="project" value="InterPro"/>
</dbReference>
<evidence type="ECO:0000313" key="6">
    <source>
        <dbReference type="Proteomes" id="UP001066276"/>
    </source>
</evidence>
<dbReference type="PANTHER" id="PTHR22775:SF31">
    <property type="entry name" value="SORTING NEXIN-19"/>
    <property type="match status" value="1"/>
</dbReference>
<evidence type="ECO:0000256" key="2">
    <source>
        <dbReference type="SAM" id="MobiDB-lite"/>
    </source>
</evidence>
<evidence type="ECO:0000259" key="3">
    <source>
        <dbReference type="PROSITE" id="PS50195"/>
    </source>
</evidence>
<dbReference type="AlphaFoldDB" id="A0AAV7TF85"/>
<dbReference type="Pfam" id="PF02194">
    <property type="entry name" value="PXA"/>
    <property type="match status" value="1"/>
</dbReference>
<sequence length="923" mass="103330">MGSQAIIDSRNRLHLERFIIPQTCQQSHDAEIQLDKEIHLTIQKIIQDFVSSWYRTLSREKGFEDEVRSAMMCLAAELKRRMRLVDKTVLTQKFLILSGCHLQSYMKAKETVDRRDSAAPPDPALRPARLWQEYTQLSHPHPALRSSATEVSYARGIVDLLLDVLVPKPHLETRTGRYVVVELITCNVLLPLIAKMSDPDWINLILTDIFAKAAIKVEAKEEERAVDQPSVPKSLPLKVQVESVQDEALLTPKVAELSSYDVVDGKEDVPEETVGSKESHYIDLSVEPSVQTVKEGGMPNHYLQSKTLSPLFLCEDSEPESPMSDMGRDSDSLVLIGPEELSSDRYQDALTPVESSMVALGQEEDIESDDRMLEQPQTGASVLLTPTSTCPEILVNPLDIEEAAKQNYSAPSSVEEMGNVPLKPPTSLEKDRSVSPSLSPMEGMPNAPLLSSSPILPINAFSFLPLSSPDGPVVIQNLRITGTITAREHSGTGSHPYTLYTIKYETALDNENLGTLQPMAYHTVNRRYREFLNLQTRLEEKPDLRKFLKNIKGPKKLFPDLPFGNMDSEKVEARKSLLESFLKQLSGISEIASSEEVQEFLALNTDARIAFVKKPFVVARIDKMMVNAIVDTLKTAFPRSEPQSPTEELSEAETDGKPQVDGKKTCKSRLRFPSSKIAPVLSAAEAQEKVIYSIREGSSVQDALSLTGMELFLQKQEKLMETSSLNVSVGEVDKNNTMPYEEGTDVSSARLDDPLQYMPDAGQETVLADAALDVLLLLMKDQWHWMCTDNVQKLIQLVFGTLIQRWLEVQMENLTCTQRWVIYMRLLQQSIWPGGALRTVPRPVRTQEQKVAARGQALHSLMGILPDLLVEVLGVQKCRDSWELVLESLQQPLINRHLVFCVWDILLDVLVLNPSKDSFARLA</sequence>
<evidence type="ECO:0000259" key="4">
    <source>
        <dbReference type="PROSITE" id="PS51207"/>
    </source>
</evidence>
<feature type="region of interest" description="Disordered" evidence="2">
    <location>
        <begin position="638"/>
        <end position="665"/>
    </location>
</feature>
<dbReference type="InterPro" id="IPR001683">
    <property type="entry name" value="PX_dom"/>
</dbReference>
<dbReference type="Gene3D" id="3.30.1520.10">
    <property type="entry name" value="Phox-like domain"/>
    <property type="match status" value="1"/>
</dbReference>
<dbReference type="InterPro" id="IPR037909">
    <property type="entry name" value="SNX19_PX"/>
</dbReference>
<dbReference type="InterPro" id="IPR013937">
    <property type="entry name" value="Sorting_nexin_C"/>
</dbReference>
<dbReference type="PROSITE" id="PS50195">
    <property type="entry name" value="PX"/>
    <property type="match status" value="1"/>
</dbReference>
<feature type="region of interest" description="Disordered" evidence="2">
    <location>
        <begin position="409"/>
        <end position="446"/>
    </location>
</feature>
<dbReference type="Proteomes" id="UP001066276">
    <property type="component" value="Chromosome 3_2"/>
</dbReference>
<feature type="domain" description="PXA" evidence="4">
    <location>
        <begin position="31"/>
        <end position="214"/>
    </location>
</feature>
<dbReference type="InterPro" id="IPR036871">
    <property type="entry name" value="PX_dom_sf"/>
</dbReference>
<feature type="compositionally biased region" description="Basic and acidic residues" evidence="2">
    <location>
        <begin position="654"/>
        <end position="664"/>
    </location>
</feature>
<dbReference type="InterPro" id="IPR003114">
    <property type="entry name" value="Phox_assoc"/>
</dbReference>
<feature type="domain" description="PX" evidence="3">
    <location>
        <begin position="478"/>
        <end position="608"/>
    </location>
</feature>
<comment type="caution">
    <text evidence="5">The sequence shown here is derived from an EMBL/GenBank/DDBJ whole genome shotgun (WGS) entry which is preliminary data.</text>
</comment>
<proteinExistence type="inferred from homology"/>
<protein>
    <recommendedName>
        <fullName evidence="7">Sorting nexin 19</fullName>
    </recommendedName>
</protein>
<reference evidence="5" key="1">
    <citation type="journal article" date="2022" name="bioRxiv">
        <title>Sequencing and chromosome-scale assembly of the giantPleurodeles waltlgenome.</title>
        <authorList>
            <person name="Brown T."/>
            <person name="Elewa A."/>
            <person name="Iarovenko S."/>
            <person name="Subramanian E."/>
            <person name="Araus A.J."/>
            <person name="Petzold A."/>
            <person name="Susuki M."/>
            <person name="Suzuki K.-i.T."/>
            <person name="Hayashi T."/>
            <person name="Toyoda A."/>
            <person name="Oliveira C."/>
            <person name="Osipova E."/>
            <person name="Leigh N.D."/>
            <person name="Simon A."/>
            <person name="Yun M.H."/>
        </authorList>
    </citation>
    <scope>NUCLEOTIDE SEQUENCE</scope>
    <source>
        <strain evidence="5">20211129_DDA</strain>
        <tissue evidence="5">Liver</tissue>
    </source>
</reference>
<dbReference type="EMBL" id="JANPWB010000006">
    <property type="protein sequence ID" value="KAJ1175070.1"/>
    <property type="molecule type" value="Genomic_DNA"/>
</dbReference>
<organism evidence="5 6">
    <name type="scientific">Pleurodeles waltl</name>
    <name type="common">Iberian ribbed newt</name>
    <dbReference type="NCBI Taxonomy" id="8319"/>
    <lineage>
        <taxon>Eukaryota</taxon>
        <taxon>Metazoa</taxon>
        <taxon>Chordata</taxon>
        <taxon>Craniata</taxon>
        <taxon>Vertebrata</taxon>
        <taxon>Euteleostomi</taxon>
        <taxon>Amphibia</taxon>
        <taxon>Batrachia</taxon>
        <taxon>Caudata</taxon>
        <taxon>Salamandroidea</taxon>
        <taxon>Salamandridae</taxon>
        <taxon>Pleurodelinae</taxon>
        <taxon>Pleurodeles</taxon>
    </lineage>
</organism>
<dbReference type="Pfam" id="PF00787">
    <property type="entry name" value="PX"/>
    <property type="match status" value="1"/>
</dbReference>
<dbReference type="SUPFAM" id="SSF64268">
    <property type="entry name" value="PX domain"/>
    <property type="match status" value="1"/>
</dbReference>
<keyword evidence="6" id="KW-1185">Reference proteome</keyword>
<dbReference type="CDD" id="cd06893">
    <property type="entry name" value="PX_SNX19"/>
    <property type="match status" value="1"/>
</dbReference>
<dbReference type="SMART" id="SM00313">
    <property type="entry name" value="PXA"/>
    <property type="match status" value="1"/>
</dbReference>
<gene>
    <name evidence="5" type="ORF">NDU88_000361</name>
</gene>
<evidence type="ECO:0000313" key="5">
    <source>
        <dbReference type="EMBL" id="KAJ1175070.1"/>
    </source>
</evidence>
<evidence type="ECO:0000256" key="1">
    <source>
        <dbReference type="ARBA" id="ARBA00010883"/>
    </source>
</evidence>
<name>A0AAV7TF85_PLEWA</name>
<dbReference type="SMART" id="SM00312">
    <property type="entry name" value="PX"/>
    <property type="match status" value="1"/>
</dbReference>
<comment type="similarity">
    <text evidence="1">Belongs to the sorting nexin family.</text>
</comment>
<dbReference type="Pfam" id="PF08628">
    <property type="entry name" value="Nexin_C"/>
    <property type="match status" value="1"/>
</dbReference>
<dbReference type="PANTHER" id="PTHR22775">
    <property type="entry name" value="SORTING NEXIN"/>
    <property type="match status" value="1"/>
</dbReference>
<accession>A0AAV7TF85</accession>